<dbReference type="OrthoDB" id="416585at2759"/>
<keyword evidence="17" id="KW-1185">Reference proteome</keyword>
<evidence type="ECO:0000256" key="3">
    <source>
        <dbReference type="ARBA" id="ARBA00022568"/>
    </source>
</evidence>
<keyword evidence="6" id="KW-0106">Calcium</keyword>
<name>A7TIJ9_VANPO</name>
<dbReference type="GO" id="GO:0098703">
    <property type="term" value="P:calcium ion import across plasma membrane"/>
    <property type="evidence" value="ECO:0007669"/>
    <property type="project" value="TreeGrafter"/>
</dbReference>
<evidence type="ECO:0000256" key="9">
    <source>
        <dbReference type="ARBA" id="ARBA00023065"/>
    </source>
</evidence>
<feature type="transmembrane region" description="Helical" evidence="14">
    <location>
        <begin position="538"/>
        <end position="560"/>
    </location>
</feature>
<feature type="transmembrane region" description="Helical" evidence="14">
    <location>
        <begin position="744"/>
        <end position="766"/>
    </location>
</feature>
<feature type="transmembrane region" description="Helical" evidence="14">
    <location>
        <begin position="329"/>
        <end position="346"/>
    </location>
</feature>
<evidence type="ECO:0000256" key="8">
    <source>
        <dbReference type="ARBA" id="ARBA00022989"/>
    </source>
</evidence>
<feature type="compositionally biased region" description="Polar residues" evidence="13">
    <location>
        <begin position="17"/>
        <end position="26"/>
    </location>
</feature>
<evidence type="ECO:0000256" key="12">
    <source>
        <dbReference type="ARBA" id="ARBA00023303"/>
    </source>
</evidence>
<keyword evidence="7" id="KW-0851">Voltage-gated channel</keyword>
<keyword evidence="8 14" id="KW-1133">Transmembrane helix</keyword>
<keyword evidence="4" id="KW-0107">Calcium channel</keyword>
<feature type="transmembrane region" description="Helical" evidence="14">
    <location>
        <begin position="786"/>
        <end position="804"/>
    </location>
</feature>
<dbReference type="PANTHER" id="PTHR45628:SF7">
    <property type="entry name" value="VOLTAGE-DEPENDENT CALCIUM CHANNEL TYPE A SUBUNIT ALPHA-1"/>
    <property type="match status" value="1"/>
</dbReference>
<feature type="transmembrane region" description="Helical" evidence="14">
    <location>
        <begin position="672"/>
        <end position="697"/>
    </location>
</feature>
<accession>A7TIJ9</accession>
<proteinExistence type="predicted"/>
<evidence type="ECO:0000256" key="13">
    <source>
        <dbReference type="SAM" id="MobiDB-lite"/>
    </source>
</evidence>
<organism evidence="17">
    <name type="scientific">Vanderwaltozyma polyspora (strain ATCC 22028 / DSM 70294 / BCRC 21397 / CBS 2163 / NBRC 10782 / NRRL Y-8283 / UCD 57-17)</name>
    <name type="common">Kluyveromyces polysporus</name>
    <dbReference type="NCBI Taxonomy" id="436907"/>
    <lineage>
        <taxon>Eukaryota</taxon>
        <taxon>Fungi</taxon>
        <taxon>Dikarya</taxon>
        <taxon>Ascomycota</taxon>
        <taxon>Saccharomycotina</taxon>
        <taxon>Saccharomycetes</taxon>
        <taxon>Saccharomycetales</taxon>
        <taxon>Saccharomycetaceae</taxon>
        <taxon>Vanderwaltozyma</taxon>
    </lineage>
</organism>
<evidence type="ECO:0000256" key="14">
    <source>
        <dbReference type="SAM" id="Phobius"/>
    </source>
</evidence>
<evidence type="ECO:0000256" key="7">
    <source>
        <dbReference type="ARBA" id="ARBA00022882"/>
    </source>
</evidence>
<evidence type="ECO:0000256" key="4">
    <source>
        <dbReference type="ARBA" id="ARBA00022673"/>
    </source>
</evidence>
<dbReference type="Gene3D" id="1.20.120.350">
    <property type="entry name" value="Voltage-gated potassium channels. Chain C"/>
    <property type="match status" value="1"/>
</dbReference>
<evidence type="ECO:0000256" key="10">
    <source>
        <dbReference type="ARBA" id="ARBA00023136"/>
    </source>
</evidence>
<dbReference type="KEGG" id="vpo:Kpol_1010p54"/>
<dbReference type="InterPro" id="IPR050599">
    <property type="entry name" value="VDCC_alpha-1_subunit"/>
</dbReference>
<keyword evidence="2" id="KW-0813">Transport</keyword>
<dbReference type="HOGENOM" id="CLU_340159_0_0_1"/>
<dbReference type="SUPFAM" id="SSF81324">
    <property type="entry name" value="Voltage-gated potassium channels"/>
    <property type="match status" value="1"/>
</dbReference>
<evidence type="ECO:0000256" key="5">
    <source>
        <dbReference type="ARBA" id="ARBA00022692"/>
    </source>
</evidence>
<keyword evidence="11" id="KW-0325">Glycoprotein</keyword>
<evidence type="ECO:0000256" key="2">
    <source>
        <dbReference type="ARBA" id="ARBA00022448"/>
    </source>
</evidence>
<dbReference type="GO" id="GO:0008331">
    <property type="term" value="F:high voltage-gated calcium channel activity"/>
    <property type="evidence" value="ECO:0007669"/>
    <property type="project" value="TreeGrafter"/>
</dbReference>
<evidence type="ECO:0000256" key="11">
    <source>
        <dbReference type="ARBA" id="ARBA00023180"/>
    </source>
</evidence>
<gene>
    <name evidence="16" type="ORF">Kpol_1010p54</name>
</gene>
<dbReference type="Gene3D" id="1.10.287.70">
    <property type="match status" value="1"/>
</dbReference>
<dbReference type="GeneID" id="5546193"/>
<dbReference type="Pfam" id="PF00520">
    <property type="entry name" value="Ion_trans"/>
    <property type="match status" value="1"/>
</dbReference>
<keyword evidence="10 14" id="KW-0472">Membrane</keyword>
<feature type="region of interest" description="Disordered" evidence="13">
    <location>
        <begin position="1"/>
        <end position="31"/>
    </location>
</feature>
<dbReference type="EMBL" id="DS480396">
    <property type="protein sequence ID" value="EDO17937.1"/>
    <property type="molecule type" value="Genomic_DNA"/>
</dbReference>
<dbReference type="Proteomes" id="UP000000267">
    <property type="component" value="Unassembled WGS sequence"/>
</dbReference>
<evidence type="ECO:0000313" key="17">
    <source>
        <dbReference type="Proteomes" id="UP000000267"/>
    </source>
</evidence>
<dbReference type="PANTHER" id="PTHR45628">
    <property type="entry name" value="VOLTAGE-DEPENDENT CALCIUM CHANNEL TYPE A SUBUNIT ALPHA-1"/>
    <property type="match status" value="1"/>
</dbReference>
<feature type="transmembrane region" description="Helical" evidence="14">
    <location>
        <begin position="639"/>
        <end position="660"/>
    </location>
</feature>
<evidence type="ECO:0000256" key="6">
    <source>
        <dbReference type="ARBA" id="ARBA00022837"/>
    </source>
</evidence>
<evidence type="ECO:0000313" key="16">
    <source>
        <dbReference type="EMBL" id="EDO17937.1"/>
    </source>
</evidence>
<keyword evidence="3" id="KW-0109">Calcium transport</keyword>
<evidence type="ECO:0000259" key="15">
    <source>
        <dbReference type="Pfam" id="PF00520"/>
    </source>
</evidence>
<feature type="domain" description="Ion transport" evidence="15">
    <location>
        <begin position="338"/>
        <end position="703"/>
    </location>
</feature>
<dbReference type="RefSeq" id="XP_001645795.1">
    <property type="nucleotide sequence ID" value="XM_001645745.2"/>
</dbReference>
<sequence length="835" mass="95128">MVKSKDNHNSPVKKKISTSAEDSNISGDPELPSFITSTPLRELFHDNDENISGYGTREHNAIDRSRSAHRINLSVPKASRRRRLFSPTRKLGADYNDTVDKIGSSSRTRAFMVSEPPLSPANSVDSSRVLLNEGIDNSISSGKKSTSTPYASGFLSFDEDMRFQSPNLTNRSNKFISYISSENIDEFSGIQKGLDMALNNANVSWLQPNINHPTIIEATENDEDTNSLQIYPWRTESFSENENRKRETIGRNSGRLDIKNLKRSSMNKYRDSKDTDIAEEIVYDEVDDVDDKNGGGDKENSFHVFGKTLYLFSGESKIRLFFINTHSNFNYHVLQSLILIIFIALLSTRVSYADNNIVIYDTKNAIDWCLFSLNLFFTVDDLTKIIAFGFYDDSEMREAHGKPYKSIIDHINESKLILYLKKLPIFEFLLGYIYDQVLLLCNYVSPPKDKVKFCCKTKHSENDICTRRAYIRSIKNVLDFISIVSYWIGAIISLPGNHNHQASRLFRALSTLRIFSILNIDKEVLIILKGIKLGLPQLLTVGSMVLYFWIFFGIVGVQIFQGSFSRQCVWTNPTDPNDTYRYDMKFCGGSMGNNSTTKLSYRDSNGIFSNITSGFLCPVNSYCISDINPYNNRVSFDNLVNSMELIFVIMSTNTFTDLMYYMTEAESLSSSIFFIVTAFIMSIWLLNLLIAVLVSSFESAKSEDRNQKRSNSIKFSLLTFPKRISAFCRTKASKKTLPRWSKKLIQVYQIFEWMFVDLIIISLIILSLVQSSSSMEDISYMNKGNLAINAILLGESIFRLFVYIPNLWKFIIKLEYVFDLLVSVISLATFISASL</sequence>
<protein>
    <recommendedName>
        <fullName evidence="15">Ion transport domain-containing protein</fullName>
    </recommendedName>
</protein>
<dbReference type="GO" id="GO:0005891">
    <property type="term" value="C:voltage-gated calcium channel complex"/>
    <property type="evidence" value="ECO:0007669"/>
    <property type="project" value="TreeGrafter"/>
</dbReference>
<evidence type="ECO:0000256" key="1">
    <source>
        <dbReference type="ARBA" id="ARBA00004141"/>
    </source>
</evidence>
<keyword evidence="12" id="KW-0407">Ion channel</keyword>
<feature type="transmembrane region" description="Helical" evidence="14">
    <location>
        <begin position="477"/>
        <end position="496"/>
    </location>
</feature>
<feature type="transmembrane region" description="Helical" evidence="14">
    <location>
        <begin position="816"/>
        <end position="833"/>
    </location>
</feature>
<reference evidence="16 17" key="1">
    <citation type="journal article" date="2007" name="Proc. Natl. Acad. Sci. U.S.A.">
        <title>Independent sorting-out of thousands of duplicated gene pairs in two yeast species descended from a whole-genome duplication.</title>
        <authorList>
            <person name="Scannell D.R."/>
            <person name="Frank A.C."/>
            <person name="Conant G.C."/>
            <person name="Byrne K.P."/>
            <person name="Woolfit M."/>
            <person name="Wolfe K.H."/>
        </authorList>
    </citation>
    <scope>NUCLEOTIDE SEQUENCE [LARGE SCALE GENOMIC DNA]</scope>
    <source>
        <strain evidence="17">ATCC 22028 / DSM 70294 / BCRC 21397 / CBS 2163 / NBRC 10782 / NRRL Y-8283 / UCD 57-17</strain>
    </source>
</reference>
<comment type="subcellular location">
    <subcellularLocation>
        <location evidence="1">Membrane</location>
        <topology evidence="1">Multi-pass membrane protein</topology>
    </subcellularLocation>
</comment>
<keyword evidence="9" id="KW-0406">Ion transport</keyword>
<keyword evidence="5 14" id="KW-0812">Transmembrane</keyword>
<feature type="non-terminal residue" evidence="16">
    <location>
        <position position="835"/>
    </location>
</feature>
<dbReference type="InterPro" id="IPR027359">
    <property type="entry name" value="Volt_channel_dom_sf"/>
</dbReference>
<dbReference type="AlphaFoldDB" id="A7TIJ9"/>
<dbReference type="InterPro" id="IPR005821">
    <property type="entry name" value="Ion_trans_dom"/>
</dbReference>